<keyword evidence="1" id="KW-1133">Transmembrane helix</keyword>
<dbReference type="EMBL" id="JNVC02000005">
    <property type="protein sequence ID" value="KEZ51572.1"/>
    <property type="molecule type" value="Genomic_DNA"/>
</dbReference>
<sequence length="66" mass="7524">MSKYISIFFLTIMVVFALYMIFGSIFMAGGNSAEEAVYTVGLIIIILISFLISQTYYLIDLIRKKK</sequence>
<name>A0A084GW60_METID</name>
<keyword evidence="1" id="KW-0812">Transmembrane</keyword>
<dbReference type="AlphaFoldDB" id="A0A084GW60"/>
<protein>
    <submittedName>
        <fullName evidence="2">Uncharacterized protein</fullName>
    </submittedName>
</protein>
<evidence type="ECO:0000256" key="1">
    <source>
        <dbReference type="SAM" id="Phobius"/>
    </source>
</evidence>
<gene>
    <name evidence="2" type="ORF">GS18_0210570</name>
</gene>
<dbReference type="STRING" id="246786.GS18_0210570"/>
<comment type="caution">
    <text evidence="2">The sequence shown here is derived from an EMBL/GenBank/DDBJ whole genome shotgun (WGS) entry which is preliminary data.</text>
</comment>
<organism evidence="2 3">
    <name type="scientific">Metabacillus indicus</name>
    <name type="common">Bacillus indicus</name>
    <dbReference type="NCBI Taxonomy" id="246786"/>
    <lineage>
        <taxon>Bacteria</taxon>
        <taxon>Bacillati</taxon>
        <taxon>Bacillota</taxon>
        <taxon>Bacilli</taxon>
        <taxon>Bacillales</taxon>
        <taxon>Bacillaceae</taxon>
        <taxon>Metabacillus</taxon>
    </lineage>
</organism>
<feature type="transmembrane region" description="Helical" evidence="1">
    <location>
        <begin position="7"/>
        <end position="30"/>
    </location>
</feature>
<dbReference type="Proteomes" id="UP000028549">
    <property type="component" value="Unassembled WGS sequence"/>
</dbReference>
<accession>A0A084GW60</accession>
<evidence type="ECO:0000313" key="2">
    <source>
        <dbReference type="EMBL" id="KEZ51572.1"/>
    </source>
</evidence>
<evidence type="ECO:0000313" key="3">
    <source>
        <dbReference type="Proteomes" id="UP000028549"/>
    </source>
</evidence>
<reference evidence="2 3" key="1">
    <citation type="journal article" date="2005" name="Int. J. Syst. Evol. Microbiol.">
        <title>Bacillus cibi sp. nov., isolated from jeotgal, a traditional Korean fermented seafood.</title>
        <authorList>
            <person name="Yoon J.H."/>
            <person name="Lee C.H."/>
            <person name="Oh T.K."/>
        </authorList>
    </citation>
    <scope>NUCLEOTIDE SEQUENCE [LARGE SCALE GENOMIC DNA]</scope>
    <source>
        <strain evidence="2 3">DSM 16189</strain>
    </source>
</reference>
<keyword evidence="3" id="KW-1185">Reference proteome</keyword>
<feature type="transmembrane region" description="Helical" evidence="1">
    <location>
        <begin position="36"/>
        <end position="59"/>
    </location>
</feature>
<proteinExistence type="predicted"/>
<keyword evidence="1" id="KW-0472">Membrane</keyword>